<feature type="transmembrane region" description="Helical" evidence="8">
    <location>
        <begin position="124"/>
        <end position="144"/>
    </location>
</feature>
<evidence type="ECO:0000313" key="11">
    <source>
        <dbReference type="Proteomes" id="UP000177390"/>
    </source>
</evidence>
<feature type="transmembrane region" description="Helical" evidence="8">
    <location>
        <begin position="316"/>
        <end position="335"/>
    </location>
</feature>
<comment type="subcellular location">
    <subcellularLocation>
        <location evidence="1">Cell membrane</location>
        <topology evidence="1">Multi-pass membrane protein</topology>
    </subcellularLocation>
</comment>
<feature type="transmembrane region" description="Helical" evidence="8">
    <location>
        <begin position="341"/>
        <end position="362"/>
    </location>
</feature>
<comment type="caution">
    <text evidence="10">The sequence shown here is derived from an EMBL/GenBank/DDBJ whole genome shotgun (WGS) entry which is preliminary data.</text>
</comment>
<evidence type="ECO:0000256" key="3">
    <source>
        <dbReference type="ARBA" id="ARBA00022676"/>
    </source>
</evidence>
<dbReference type="GO" id="GO:0016763">
    <property type="term" value="F:pentosyltransferase activity"/>
    <property type="evidence" value="ECO:0007669"/>
    <property type="project" value="TreeGrafter"/>
</dbReference>
<dbReference type="GO" id="GO:0009103">
    <property type="term" value="P:lipopolysaccharide biosynthetic process"/>
    <property type="evidence" value="ECO:0007669"/>
    <property type="project" value="UniProtKB-ARBA"/>
</dbReference>
<keyword evidence="5 8" id="KW-0812">Transmembrane</keyword>
<evidence type="ECO:0000256" key="1">
    <source>
        <dbReference type="ARBA" id="ARBA00004651"/>
    </source>
</evidence>
<feature type="transmembrane region" description="Helical" evidence="8">
    <location>
        <begin position="96"/>
        <end position="117"/>
    </location>
</feature>
<feature type="transmembrane region" description="Helical" evidence="8">
    <location>
        <begin position="194"/>
        <end position="211"/>
    </location>
</feature>
<name>A0A1F5EU07_9BACT</name>
<keyword evidence="3" id="KW-0328">Glycosyltransferase</keyword>
<sequence>MEKITLRLKKFFKDNPRESLVLGLIIVLALALRLYKIDGFMTFLGDEGRDVRIVRDLLRGNLVFIGPQTSIGNMYLGPLYYYMMAPALLLSAGNPVGPAIMNALLGTLTIFLTWAIARSWFGRLPALLTAFLFALSPVAIIYSRSSWNPNPMPFFSLLAIWSIYRVWKEKRFVLLSLASFSLAAGLQMHYLGLLLIPTLGIFWLLTIRSAWPKPKEKASLIKHTLIATALFFLMMFPLLLFDLKHNFMNFNAFKTFFTDRQTTINLNPARSDRFSLITDKVVSDMVLGRATTYPILVGLVILAGFILFLRRAKNKAPLLLLSSWAFFGFLGLIVYKQHVYAHYYGFMYPALYMILGVSIAYFLKEKLPLRLFGLVFLVWLVYLNVVNSPVRETPNRQLARTEQIIDLIIKESNGQPFNFGLIAKQNYDESYRYILENKKAKMVRGENGVTDQLFAVCEDGDKCQPEGNPAYQIAIFGIAKTQQEWRIDGIRIYRLTHPN</sequence>
<evidence type="ECO:0000256" key="2">
    <source>
        <dbReference type="ARBA" id="ARBA00022475"/>
    </source>
</evidence>
<evidence type="ECO:0000256" key="6">
    <source>
        <dbReference type="ARBA" id="ARBA00022989"/>
    </source>
</evidence>
<feature type="transmembrane region" description="Helical" evidence="8">
    <location>
        <begin position="20"/>
        <end position="36"/>
    </location>
</feature>
<dbReference type="EMBL" id="MFAH01000045">
    <property type="protein sequence ID" value="OGD70746.1"/>
    <property type="molecule type" value="Genomic_DNA"/>
</dbReference>
<dbReference type="InterPro" id="IPR038731">
    <property type="entry name" value="RgtA/B/C-like"/>
</dbReference>
<dbReference type="InterPro" id="IPR050297">
    <property type="entry name" value="LipidA_mod_glycosyltrf_83"/>
</dbReference>
<evidence type="ECO:0000256" key="8">
    <source>
        <dbReference type="SAM" id="Phobius"/>
    </source>
</evidence>
<keyword evidence="6 8" id="KW-1133">Transmembrane helix</keyword>
<feature type="transmembrane region" description="Helical" evidence="8">
    <location>
        <begin position="223"/>
        <end position="241"/>
    </location>
</feature>
<protein>
    <recommendedName>
        <fullName evidence="9">Glycosyltransferase RgtA/B/C/D-like domain-containing protein</fullName>
    </recommendedName>
</protein>
<keyword evidence="7 8" id="KW-0472">Membrane</keyword>
<feature type="domain" description="Glycosyltransferase RgtA/B/C/D-like" evidence="9">
    <location>
        <begin position="78"/>
        <end position="218"/>
    </location>
</feature>
<dbReference type="GO" id="GO:0005886">
    <property type="term" value="C:plasma membrane"/>
    <property type="evidence" value="ECO:0007669"/>
    <property type="project" value="UniProtKB-SubCell"/>
</dbReference>
<accession>A0A1F5EU07</accession>
<evidence type="ECO:0000256" key="5">
    <source>
        <dbReference type="ARBA" id="ARBA00022692"/>
    </source>
</evidence>
<dbReference type="PANTHER" id="PTHR33908:SF11">
    <property type="entry name" value="MEMBRANE PROTEIN"/>
    <property type="match status" value="1"/>
</dbReference>
<gene>
    <name evidence="10" type="ORF">A3D09_03755</name>
</gene>
<keyword evidence="2" id="KW-1003">Cell membrane</keyword>
<dbReference type="Proteomes" id="UP000177390">
    <property type="component" value="Unassembled WGS sequence"/>
</dbReference>
<keyword evidence="4" id="KW-0808">Transferase</keyword>
<evidence type="ECO:0000256" key="4">
    <source>
        <dbReference type="ARBA" id="ARBA00022679"/>
    </source>
</evidence>
<organism evidence="10 11">
    <name type="scientific">Candidatus Collierbacteria bacterium RIFCSPHIGHO2_02_FULL_49_10</name>
    <dbReference type="NCBI Taxonomy" id="1817723"/>
    <lineage>
        <taxon>Bacteria</taxon>
        <taxon>Candidatus Collieribacteriota</taxon>
    </lineage>
</organism>
<dbReference type="AlphaFoldDB" id="A0A1F5EU07"/>
<evidence type="ECO:0000256" key="7">
    <source>
        <dbReference type="ARBA" id="ARBA00023136"/>
    </source>
</evidence>
<evidence type="ECO:0000313" key="10">
    <source>
        <dbReference type="EMBL" id="OGD70746.1"/>
    </source>
</evidence>
<reference evidence="10 11" key="1">
    <citation type="journal article" date="2016" name="Nat. Commun.">
        <title>Thousands of microbial genomes shed light on interconnected biogeochemical processes in an aquifer system.</title>
        <authorList>
            <person name="Anantharaman K."/>
            <person name="Brown C.T."/>
            <person name="Hug L.A."/>
            <person name="Sharon I."/>
            <person name="Castelle C.J."/>
            <person name="Probst A.J."/>
            <person name="Thomas B.C."/>
            <person name="Singh A."/>
            <person name="Wilkins M.J."/>
            <person name="Karaoz U."/>
            <person name="Brodie E.L."/>
            <person name="Williams K.H."/>
            <person name="Hubbard S.S."/>
            <person name="Banfield J.F."/>
        </authorList>
    </citation>
    <scope>NUCLEOTIDE SEQUENCE [LARGE SCALE GENOMIC DNA]</scope>
</reference>
<proteinExistence type="predicted"/>
<dbReference type="PANTHER" id="PTHR33908">
    <property type="entry name" value="MANNOSYLTRANSFERASE YKCB-RELATED"/>
    <property type="match status" value="1"/>
</dbReference>
<evidence type="ECO:0000259" key="9">
    <source>
        <dbReference type="Pfam" id="PF13231"/>
    </source>
</evidence>
<feature type="transmembrane region" description="Helical" evidence="8">
    <location>
        <begin position="290"/>
        <end position="309"/>
    </location>
</feature>
<feature type="transmembrane region" description="Helical" evidence="8">
    <location>
        <begin position="57"/>
        <end position="76"/>
    </location>
</feature>
<dbReference type="Pfam" id="PF13231">
    <property type="entry name" value="PMT_2"/>
    <property type="match status" value="1"/>
</dbReference>
<feature type="transmembrane region" description="Helical" evidence="8">
    <location>
        <begin position="369"/>
        <end position="386"/>
    </location>
</feature>